<dbReference type="Pfam" id="PF07679">
    <property type="entry name" value="I-set"/>
    <property type="match status" value="1"/>
</dbReference>
<dbReference type="GO" id="GO:0030424">
    <property type="term" value="C:axon"/>
    <property type="evidence" value="ECO:0007669"/>
    <property type="project" value="TreeGrafter"/>
</dbReference>
<dbReference type="InterPro" id="IPR013098">
    <property type="entry name" value="Ig_I-set"/>
</dbReference>
<feature type="non-terminal residue" evidence="5">
    <location>
        <position position="121"/>
    </location>
</feature>
<evidence type="ECO:0000313" key="5">
    <source>
        <dbReference type="EMBL" id="JAS57961.1"/>
    </source>
</evidence>
<dbReference type="AlphaFoldDB" id="A0A1B6G6D9"/>
<keyword evidence="3" id="KW-0393">Immunoglobulin domain</keyword>
<keyword evidence="2" id="KW-1015">Disulfide bond</keyword>
<dbReference type="InterPro" id="IPR013783">
    <property type="entry name" value="Ig-like_fold"/>
</dbReference>
<reference evidence="5" key="1">
    <citation type="submission" date="2015-11" db="EMBL/GenBank/DDBJ databases">
        <title>De novo transcriptome assembly of four potential Pierce s Disease insect vectors from Arizona vineyards.</title>
        <authorList>
            <person name="Tassone E.E."/>
        </authorList>
    </citation>
    <scope>NUCLEOTIDE SEQUENCE</scope>
</reference>
<keyword evidence="1" id="KW-0732">Signal</keyword>
<dbReference type="SUPFAM" id="SSF48726">
    <property type="entry name" value="Immunoglobulin"/>
    <property type="match status" value="2"/>
</dbReference>
<dbReference type="GO" id="GO:0043025">
    <property type="term" value="C:neuronal cell body"/>
    <property type="evidence" value="ECO:0007669"/>
    <property type="project" value="TreeGrafter"/>
</dbReference>
<dbReference type="InterPro" id="IPR036179">
    <property type="entry name" value="Ig-like_dom_sf"/>
</dbReference>
<sequence>KWLRNGRKISDNAILRIDPVRLTADNAQFECVAENGVADAVSKVAILTVYDRDKVPAGFPTITPIGRTKSVELSYDTNMTCNVKGDPVPKITWLKNNLKIDSLNSKRFIISETGTSSTLTI</sequence>
<dbReference type="CDD" id="cd00096">
    <property type="entry name" value="Ig"/>
    <property type="match status" value="1"/>
</dbReference>
<dbReference type="PROSITE" id="PS50835">
    <property type="entry name" value="IG_LIKE"/>
    <property type="match status" value="2"/>
</dbReference>
<dbReference type="GO" id="GO:0050808">
    <property type="term" value="P:synapse organization"/>
    <property type="evidence" value="ECO:0007669"/>
    <property type="project" value="TreeGrafter"/>
</dbReference>
<dbReference type="InterPro" id="IPR007110">
    <property type="entry name" value="Ig-like_dom"/>
</dbReference>
<evidence type="ECO:0000259" key="4">
    <source>
        <dbReference type="PROSITE" id="PS50835"/>
    </source>
</evidence>
<organism evidence="5">
    <name type="scientific">Cuerna arida</name>
    <dbReference type="NCBI Taxonomy" id="1464854"/>
    <lineage>
        <taxon>Eukaryota</taxon>
        <taxon>Metazoa</taxon>
        <taxon>Ecdysozoa</taxon>
        <taxon>Arthropoda</taxon>
        <taxon>Hexapoda</taxon>
        <taxon>Insecta</taxon>
        <taxon>Pterygota</taxon>
        <taxon>Neoptera</taxon>
        <taxon>Paraneoptera</taxon>
        <taxon>Hemiptera</taxon>
        <taxon>Auchenorrhyncha</taxon>
        <taxon>Membracoidea</taxon>
        <taxon>Cicadellidae</taxon>
        <taxon>Cicadellinae</taxon>
        <taxon>Proconiini</taxon>
        <taxon>Cuerna</taxon>
    </lineage>
</organism>
<feature type="domain" description="Ig-like" evidence="4">
    <location>
        <begin position="60"/>
        <end position="121"/>
    </location>
</feature>
<feature type="non-terminal residue" evidence="5">
    <location>
        <position position="1"/>
    </location>
</feature>
<proteinExistence type="predicted"/>
<dbReference type="GO" id="GO:0005886">
    <property type="term" value="C:plasma membrane"/>
    <property type="evidence" value="ECO:0007669"/>
    <property type="project" value="TreeGrafter"/>
</dbReference>
<gene>
    <name evidence="5" type="ORF">g.6001</name>
</gene>
<dbReference type="GO" id="GO:0008046">
    <property type="term" value="F:axon guidance receptor activity"/>
    <property type="evidence" value="ECO:0007669"/>
    <property type="project" value="TreeGrafter"/>
</dbReference>
<dbReference type="Gene3D" id="2.60.40.10">
    <property type="entry name" value="Immunoglobulins"/>
    <property type="match status" value="2"/>
</dbReference>
<dbReference type="PANTHER" id="PTHR45080">
    <property type="entry name" value="CONTACTIN 5"/>
    <property type="match status" value="1"/>
</dbReference>
<dbReference type="GO" id="GO:0007156">
    <property type="term" value="P:homophilic cell adhesion via plasma membrane adhesion molecules"/>
    <property type="evidence" value="ECO:0007669"/>
    <property type="project" value="TreeGrafter"/>
</dbReference>
<accession>A0A1B6G6D9</accession>
<name>A0A1B6G6D9_9HEMI</name>
<dbReference type="InterPro" id="IPR050958">
    <property type="entry name" value="Cell_Adh-Cytoskel_Orgn"/>
</dbReference>
<dbReference type="EMBL" id="GECZ01011808">
    <property type="protein sequence ID" value="JAS57961.1"/>
    <property type="molecule type" value="Transcribed_RNA"/>
</dbReference>
<evidence type="ECO:0000256" key="1">
    <source>
        <dbReference type="ARBA" id="ARBA00022729"/>
    </source>
</evidence>
<evidence type="ECO:0000256" key="2">
    <source>
        <dbReference type="ARBA" id="ARBA00023157"/>
    </source>
</evidence>
<evidence type="ECO:0000256" key="3">
    <source>
        <dbReference type="ARBA" id="ARBA00023319"/>
    </source>
</evidence>
<feature type="domain" description="Ig-like" evidence="4">
    <location>
        <begin position="1"/>
        <end position="48"/>
    </location>
</feature>
<dbReference type="PANTHER" id="PTHR45080:SF8">
    <property type="entry name" value="IG-LIKE DOMAIN-CONTAINING PROTEIN"/>
    <property type="match status" value="1"/>
</dbReference>
<protein>
    <recommendedName>
        <fullName evidence="4">Ig-like domain-containing protein</fullName>
    </recommendedName>
</protein>